<evidence type="ECO:0000313" key="1">
    <source>
        <dbReference type="EMBL" id="KAL3267183.1"/>
    </source>
</evidence>
<accession>A0ABD2MLB9</accession>
<protein>
    <submittedName>
        <fullName evidence="1">Uncharacterized protein</fullName>
    </submittedName>
</protein>
<comment type="caution">
    <text evidence="1">The sequence shown here is derived from an EMBL/GenBank/DDBJ whole genome shotgun (WGS) entry which is preliminary data.</text>
</comment>
<dbReference type="AlphaFoldDB" id="A0ABD2MLB9"/>
<sequence length="82" mass="9696">MDIMMKAPCDNLATPYGDVSLDHASDWSSDYNQPLTTMWRNLRKTIVTRYEKFIKRFRAYEKNDEESPLDVLLQPLPYSLNH</sequence>
<keyword evidence="2" id="KW-1185">Reference proteome</keyword>
<reference evidence="1 2" key="1">
    <citation type="journal article" date="2021" name="BMC Biol.">
        <title>Horizontally acquired antibacterial genes associated with adaptive radiation of ladybird beetles.</title>
        <authorList>
            <person name="Li H.S."/>
            <person name="Tang X.F."/>
            <person name="Huang Y.H."/>
            <person name="Xu Z.Y."/>
            <person name="Chen M.L."/>
            <person name="Du X.Y."/>
            <person name="Qiu B.Y."/>
            <person name="Chen P.T."/>
            <person name="Zhang W."/>
            <person name="Slipinski A."/>
            <person name="Escalona H.E."/>
            <person name="Waterhouse R.M."/>
            <person name="Zwick A."/>
            <person name="Pang H."/>
        </authorList>
    </citation>
    <scope>NUCLEOTIDE SEQUENCE [LARGE SCALE GENOMIC DNA]</scope>
    <source>
        <strain evidence="1">SYSU2018</strain>
    </source>
</reference>
<proteinExistence type="predicted"/>
<name>A0ABD2MLB9_9CUCU</name>
<dbReference type="Proteomes" id="UP001516400">
    <property type="component" value="Unassembled WGS sequence"/>
</dbReference>
<gene>
    <name evidence="1" type="ORF">HHI36_011320</name>
</gene>
<dbReference type="EMBL" id="JABFTP020000001">
    <property type="protein sequence ID" value="KAL3267183.1"/>
    <property type="molecule type" value="Genomic_DNA"/>
</dbReference>
<evidence type="ECO:0000313" key="2">
    <source>
        <dbReference type="Proteomes" id="UP001516400"/>
    </source>
</evidence>
<organism evidence="1 2">
    <name type="scientific">Cryptolaemus montrouzieri</name>
    <dbReference type="NCBI Taxonomy" id="559131"/>
    <lineage>
        <taxon>Eukaryota</taxon>
        <taxon>Metazoa</taxon>
        <taxon>Ecdysozoa</taxon>
        <taxon>Arthropoda</taxon>
        <taxon>Hexapoda</taxon>
        <taxon>Insecta</taxon>
        <taxon>Pterygota</taxon>
        <taxon>Neoptera</taxon>
        <taxon>Endopterygota</taxon>
        <taxon>Coleoptera</taxon>
        <taxon>Polyphaga</taxon>
        <taxon>Cucujiformia</taxon>
        <taxon>Coccinelloidea</taxon>
        <taxon>Coccinellidae</taxon>
        <taxon>Scymninae</taxon>
        <taxon>Scymnini</taxon>
        <taxon>Cryptolaemus</taxon>
    </lineage>
</organism>